<dbReference type="Pfam" id="PF06155">
    <property type="entry name" value="GBBH-like_N"/>
    <property type="match status" value="1"/>
</dbReference>
<evidence type="ECO:0000259" key="12">
    <source>
        <dbReference type="Pfam" id="PF06155"/>
    </source>
</evidence>
<dbReference type="Gene3D" id="3.60.130.10">
    <property type="entry name" value="Clavaminate synthase-like"/>
    <property type="match status" value="1"/>
</dbReference>
<keyword evidence="14" id="KW-1185">Reference proteome</keyword>
<accession>A0A4Y2IMW5</accession>
<dbReference type="GO" id="GO:0005739">
    <property type="term" value="C:mitochondrion"/>
    <property type="evidence" value="ECO:0007669"/>
    <property type="project" value="TreeGrafter"/>
</dbReference>
<reference evidence="13 14" key="1">
    <citation type="journal article" date="2019" name="Sci. Rep.">
        <title>Orb-weaving spider Araneus ventricosus genome elucidates the spidroin gene catalogue.</title>
        <authorList>
            <person name="Kono N."/>
            <person name="Nakamura H."/>
            <person name="Ohtoshi R."/>
            <person name="Moran D.A.P."/>
            <person name="Shinohara A."/>
            <person name="Yoshida Y."/>
            <person name="Fujiwara M."/>
            <person name="Mori M."/>
            <person name="Tomita M."/>
            <person name="Arakawa K."/>
        </authorList>
    </citation>
    <scope>NUCLEOTIDE SEQUENCE [LARGE SCALE GENOMIC DNA]</scope>
</reference>
<dbReference type="EMBL" id="BGPR01002809">
    <property type="protein sequence ID" value="GBM79211.1"/>
    <property type="molecule type" value="Genomic_DNA"/>
</dbReference>
<evidence type="ECO:0000256" key="4">
    <source>
        <dbReference type="ARBA" id="ARBA00008654"/>
    </source>
</evidence>
<gene>
    <name evidence="13" type="primary">BODG_1</name>
    <name evidence="13" type="ORF">AVEN_60860_1</name>
</gene>
<dbReference type="InterPro" id="IPR050411">
    <property type="entry name" value="AlphaKG_dependent_hydroxylases"/>
</dbReference>
<evidence type="ECO:0000313" key="13">
    <source>
        <dbReference type="EMBL" id="GBM79211.1"/>
    </source>
</evidence>
<comment type="caution">
    <text evidence="13">The sequence shown here is derived from an EMBL/GenBank/DDBJ whole genome shotgun (WGS) entry which is preliminary data.</text>
</comment>
<keyword evidence="8" id="KW-0560">Oxidoreductase</keyword>
<comment type="pathway">
    <text evidence="3">Amine and polyamine biosynthesis; carnitine biosynthesis.</text>
</comment>
<dbReference type="GO" id="GO:0045329">
    <property type="term" value="P:carnitine biosynthetic process"/>
    <property type="evidence" value="ECO:0007669"/>
    <property type="project" value="UniProtKB-UniPathway"/>
</dbReference>
<dbReference type="InterPro" id="IPR003819">
    <property type="entry name" value="TauD/TfdA-like"/>
</dbReference>
<dbReference type="Pfam" id="PF02668">
    <property type="entry name" value="TauD"/>
    <property type="match status" value="1"/>
</dbReference>
<comment type="similarity">
    <text evidence="4">Belongs to the gamma-BBH/TMLD family.</text>
</comment>
<sequence length="529" mass="60361">MSYVLNMDREDPTSRKQSLQTDSDGVIVDGNRALSVDSEYPHKGSITFQGLEGLGYLTFCQVKSLYSAIKTFPEVCHLNAPLVMSIRSIYSLCRLAARPTFRGLLNSARNSELSITRQIQNTGLRSGATAAFAADDDHTTITRTFPTSHHSLKIGFQDNLACNFYYIWLRDNCQCSSCIHSESKQKMVDTVSLDLNIKPESYHVTENGKLKVIWPDGHVSFYDPDWLHKHGKDFELDSYDTVHDNLPPLTTWNGEVIRNLKPEISYKEVMETEEGLKKWLTNMYKYGIAIMKDVPRQKGEVVKVMERFAYVKKTKWGSSFDVICEPVQNDPKHLAYTGMYLELHTDMNYLEKSPGIQALHCLKANPASDGDSIGGQSFFVDGFYIAKWLRKEHPSSFHTLTSTLVEFKIHSHNMEYSNHQYVLCASKSGHLKEVHYNTRTMAPLRGPADAVQPFYEAYKLLGQKMREPESQFAFNLVPGDLVAFNNRRILHGRTSFDPRRTSRHLEGCYGDIDEIITRCKSFLKLDSRK</sequence>
<organism evidence="13 14">
    <name type="scientific">Araneus ventricosus</name>
    <name type="common">Orbweaver spider</name>
    <name type="synonym">Epeira ventricosa</name>
    <dbReference type="NCBI Taxonomy" id="182803"/>
    <lineage>
        <taxon>Eukaryota</taxon>
        <taxon>Metazoa</taxon>
        <taxon>Ecdysozoa</taxon>
        <taxon>Arthropoda</taxon>
        <taxon>Chelicerata</taxon>
        <taxon>Arachnida</taxon>
        <taxon>Araneae</taxon>
        <taxon>Araneomorphae</taxon>
        <taxon>Entelegynae</taxon>
        <taxon>Araneoidea</taxon>
        <taxon>Araneidae</taxon>
        <taxon>Araneus</taxon>
    </lineage>
</organism>
<dbReference type="FunFam" id="3.60.130.10:FF:000001">
    <property type="entry name" value="Trimethyllysine dioxygenase, mitochondrial"/>
    <property type="match status" value="1"/>
</dbReference>
<protein>
    <submittedName>
        <fullName evidence="13">Gamma-butyrobetaine dioxygenase</fullName>
    </submittedName>
</protein>
<evidence type="ECO:0000256" key="8">
    <source>
        <dbReference type="ARBA" id="ARBA00023002"/>
    </source>
</evidence>
<evidence type="ECO:0000256" key="1">
    <source>
        <dbReference type="ARBA" id="ARBA00001954"/>
    </source>
</evidence>
<keyword evidence="7 13" id="KW-0223">Dioxygenase</keyword>
<dbReference type="UniPathway" id="UPA00118"/>
<evidence type="ECO:0000259" key="11">
    <source>
        <dbReference type="Pfam" id="PF02668"/>
    </source>
</evidence>
<feature type="domain" description="Gamma-butyrobetaine hydroxylase-like N-terminal" evidence="12">
    <location>
        <begin position="149"/>
        <end position="228"/>
    </location>
</feature>
<dbReference type="PANTHER" id="PTHR10696">
    <property type="entry name" value="GAMMA-BUTYROBETAINE HYDROXYLASE-RELATED"/>
    <property type="match status" value="1"/>
</dbReference>
<dbReference type="InterPro" id="IPR010376">
    <property type="entry name" value="GBBH-like_N"/>
</dbReference>
<dbReference type="SUPFAM" id="SSF51197">
    <property type="entry name" value="Clavaminate synthase-like"/>
    <property type="match status" value="1"/>
</dbReference>
<dbReference type="PANTHER" id="PTHR10696:SF55">
    <property type="entry name" value="DIOXYGENASE, PUTATIVE-RELATED"/>
    <property type="match status" value="1"/>
</dbReference>
<dbReference type="InterPro" id="IPR042098">
    <property type="entry name" value="TauD-like_sf"/>
</dbReference>
<evidence type="ECO:0000256" key="3">
    <source>
        <dbReference type="ARBA" id="ARBA00005022"/>
    </source>
</evidence>
<keyword evidence="6" id="KW-0124">Carnitine biosynthesis</keyword>
<dbReference type="FunFam" id="3.30.2020.30:FF:000002">
    <property type="entry name" value="Putative gamma-butyrobetaine dioxygenase"/>
    <property type="match status" value="1"/>
</dbReference>
<evidence type="ECO:0000256" key="10">
    <source>
        <dbReference type="SAM" id="MobiDB-lite"/>
    </source>
</evidence>
<evidence type="ECO:0000256" key="5">
    <source>
        <dbReference type="ARBA" id="ARBA00022723"/>
    </source>
</evidence>
<dbReference type="InterPro" id="IPR038492">
    <property type="entry name" value="GBBH-like_N_sf"/>
</dbReference>
<name>A0A4Y2IMW5_ARAVE</name>
<dbReference type="OrthoDB" id="406634at2759"/>
<dbReference type="GO" id="GO:0046872">
    <property type="term" value="F:metal ion binding"/>
    <property type="evidence" value="ECO:0007669"/>
    <property type="project" value="UniProtKB-KW"/>
</dbReference>
<comment type="cofactor">
    <cofactor evidence="2">
        <name>L-ascorbate</name>
        <dbReference type="ChEBI" id="CHEBI:38290"/>
    </cofactor>
</comment>
<evidence type="ECO:0000313" key="14">
    <source>
        <dbReference type="Proteomes" id="UP000499080"/>
    </source>
</evidence>
<keyword evidence="9" id="KW-0408">Iron</keyword>
<keyword evidence="5" id="KW-0479">Metal-binding</keyword>
<evidence type="ECO:0000256" key="6">
    <source>
        <dbReference type="ARBA" id="ARBA00022873"/>
    </source>
</evidence>
<dbReference type="GO" id="GO:0016706">
    <property type="term" value="F:2-oxoglutarate-dependent dioxygenase activity"/>
    <property type="evidence" value="ECO:0007669"/>
    <property type="project" value="UniProtKB-ARBA"/>
</dbReference>
<evidence type="ECO:0000256" key="2">
    <source>
        <dbReference type="ARBA" id="ARBA00001961"/>
    </source>
</evidence>
<dbReference type="Gene3D" id="3.30.2020.30">
    <property type="match status" value="1"/>
</dbReference>
<comment type="cofactor">
    <cofactor evidence="1">
        <name>Fe(2+)</name>
        <dbReference type="ChEBI" id="CHEBI:29033"/>
    </cofactor>
</comment>
<dbReference type="CDD" id="cd00250">
    <property type="entry name" value="CAS_like"/>
    <property type="match status" value="1"/>
</dbReference>
<feature type="domain" description="TauD/TfdA-like" evidence="11">
    <location>
        <begin position="258"/>
        <end position="509"/>
    </location>
</feature>
<dbReference type="Proteomes" id="UP000499080">
    <property type="component" value="Unassembled WGS sequence"/>
</dbReference>
<dbReference type="AlphaFoldDB" id="A0A4Y2IMW5"/>
<feature type="region of interest" description="Disordered" evidence="10">
    <location>
        <begin position="1"/>
        <end position="21"/>
    </location>
</feature>
<evidence type="ECO:0000256" key="9">
    <source>
        <dbReference type="ARBA" id="ARBA00023004"/>
    </source>
</evidence>
<evidence type="ECO:0000256" key="7">
    <source>
        <dbReference type="ARBA" id="ARBA00022964"/>
    </source>
</evidence>
<proteinExistence type="inferred from homology"/>